<dbReference type="Proteomes" id="UP000011087">
    <property type="component" value="Unassembled WGS sequence"/>
</dbReference>
<name>L1I9Q6_GUITC</name>
<dbReference type="AlphaFoldDB" id="L1I9Q6"/>
<dbReference type="GeneID" id="17289361"/>
<dbReference type="HOGENOM" id="CLU_1043715_0_0_1"/>
<reference evidence="2 4" key="1">
    <citation type="journal article" date="2012" name="Nature">
        <title>Algal genomes reveal evolutionary mosaicism and the fate of nucleomorphs.</title>
        <authorList>
            <consortium name="DOE Joint Genome Institute"/>
            <person name="Curtis B.A."/>
            <person name="Tanifuji G."/>
            <person name="Burki F."/>
            <person name="Gruber A."/>
            <person name="Irimia M."/>
            <person name="Maruyama S."/>
            <person name="Arias M.C."/>
            <person name="Ball S.G."/>
            <person name="Gile G.H."/>
            <person name="Hirakawa Y."/>
            <person name="Hopkins J.F."/>
            <person name="Kuo A."/>
            <person name="Rensing S.A."/>
            <person name="Schmutz J."/>
            <person name="Symeonidi A."/>
            <person name="Elias M."/>
            <person name="Eveleigh R.J."/>
            <person name="Herman E.K."/>
            <person name="Klute M.J."/>
            <person name="Nakayama T."/>
            <person name="Obornik M."/>
            <person name="Reyes-Prieto A."/>
            <person name="Armbrust E.V."/>
            <person name="Aves S.J."/>
            <person name="Beiko R.G."/>
            <person name="Coutinho P."/>
            <person name="Dacks J.B."/>
            <person name="Durnford D.G."/>
            <person name="Fast N.M."/>
            <person name="Green B.R."/>
            <person name="Grisdale C.J."/>
            <person name="Hempel F."/>
            <person name="Henrissat B."/>
            <person name="Hoppner M.P."/>
            <person name="Ishida K."/>
            <person name="Kim E."/>
            <person name="Koreny L."/>
            <person name="Kroth P.G."/>
            <person name="Liu Y."/>
            <person name="Malik S.B."/>
            <person name="Maier U.G."/>
            <person name="McRose D."/>
            <person name="Mock T."/>
            <person name="Neilson J.A."/>
            <person name="Onodera N.T."/>
            <person name="Poole A.M."/>
            <person name="Pritham E.J."/>
            <person name="Richards T.A."/>
            <person name="Rocap G."/>
            <person name="Roy S.W."/>
            <person name="Sarai C."/>
            <person name="Schaack S."/>
            <person name="Shirato S."/>
            <person name="Slamovits C.H."/>
            <person name="Spencer D.F."/>
            <person name="Suzuki S."/>
            <person name="Worden A.Z."/>
            <person name="Zauner S."/>
            <person name="Barry K."/>
            <person name="Bell C."/>
            <person name="Bharti A.K."/>
            <person name="Crow J.A."/>
            <person name="Grimwood J."/>
            <person name="Kramer R."/>
            <person name="Lindquist E."/>
            <person name="Lucas S."/>
            <person name="Salamov A."/>
            <person name="McFadden G.I."/>
            <person name="Lane C.E."/>
            <person name="Keeling P.J."/>
            <person name="Gray M.W."/>
            <person name="Grigoriev I.V."/>
            <person name="Archibald J.M."/>
        </authorList>
    </citation>
    <scope>NUCLEOTIDE SEQUENCE</scope>
    <source>
        <strain evidence="2 4">CCMP2712</strain>
    </source>
</reference>
<sequence>MSLPNRSARMMPENASSSLSDNLLSSLLHQSSDSSSSLPRPLDDSLARYLMNALGSTYMFQQPPTTLVAAPARDLLAIARPTPIRPSANDSASLGLESLKRKHQQPDPLEEHCVEEQHPGTKYIKIEPPSVIPTREQAPQVSEAKAEILSHPQKAMQDVKPALTAVVEQGQSTTRRNRRTKKQIELARMQEFQQKLSKLSLDEIARLCPVVKRIQLDLQQILKSLLTERGELAICEARAHALFSLQKFEPQYGVAESDSEDQGADGM</sequence>
<dbReference type="EnsemblProtists" id="EKX32639">
    <property type="protein sequence ID" value="EKX32639"/>
    <property type="gene ID" value="GUITHDRAFT_148493"/>
</dbReference>
<dbReference type="RefSeq" id="XP_005819619.1">
    <property type="nucleotide sequence ID" value="XM_005819562.1"/>
</dbReference>
<evidence type="ECO:0000256" key="1">
    <source>
        <dbReference type="SAM" id="MobiDB-lite"/>
    </source>
</evidence>
<dbReference type="EMBL" id="JH993179">
    <property type="protein sequence ID" value="EKX32639.1"/>
    <property type="molecule type" value="Genomic_DNA"/>
</dbReference>
<gene>
    <name evidence="2" type="ORF">GUITHDRAFT_148493</name>
</gene>
<accession>L1I9Q6</accession>
<feature type="region of interest" description="Disordered" evidence="1">
    <location>
        <begin position="1"/>
        <end position="21"/>
    </location>
</feature>
<protein>
    <submittedName>
        <fullName evidence="2 3">Uncharacterized protein</fullName>
    </submittedName>
</protein>
<dbReference type="KEGG" id="gtt:GUITHDRAFT_148493"/>
<keyword evidence="4" id="KW-1185">Reference proteome</keyword>
<evidence type="ECO:0000313" key="2">
    <source>
        <dbReference type="EMBL" id="EKX32639.1"/>
    </source>
</evidence>
<proteinExistence type="predicted"/>
<reference evidence="4" key="2">
    <citation type="submission" date="2012-11" db="EMBL/GenBank/DDBJ databases">
        <authorList>
            <person name="Kuo A."/>
            <person name="Curtis B.A."/>
            <person name="Tanifuji G."/>
            <person name="Burki F."/>
            <person name="Gruber A."/>
            <person name="Irimia M."/>
            <person name="Maruyama S."/>
            <person name="Arias M.C."/>
            <person name="Ball S.G."/>
            <person name="Gile G.H."/>
            <person name="Hirakawa Y."/>
            <person name="Hopkins J.F."/>
            <person name="Rensing S.A."/>
            <person name="Schmutz J."/>
            <person name="Symeonidi A."/>
            <person name="Elias M."/>
            <person name="Eveleigh R.J."/>
            <person name="Herman E.K."/>
            <person name="Klute M.J."/>
            <person name="Nakayama T."/>
            <person name="Obornik M."/>
            <person name="Reyes-Prieto A."/>
            <person name="Armbrust E.V."/>
            <person name="Aves S.J."/>
            <person name="Beiko R.G."/>
            <person name="Coutinho P."/>
            <person name="Dacks J.B."/>
            <person name="Durnford D.G."/>
            <person name="Fast N.M."/>
            <person name="Green B.R."/>
            <person name="Grisdale C."/>
            <person name="Hempe F."/>
            <person name="Henrissat B."/>
            <person name="Hoppner M.P."/>
            <person name="Ishida K.-I."/>
            <person name="Kim E."/>
            <person name="Koreny L."/>
            <person name="Kroth P.G."/>
            <person name="Liu Y."/>
            <person name="Malik S.-B."/>
            <person name="Maier U.G."/>
            <person name="McRose D."/>
            <person name="Mock T."/>
            <person name="Neilson J.A."/>
            <person name="Onodera N.T."/>
            <person name="Poole A.M."/>
            <person name="Pritham E.J."/>
            <person name="Richards T.A."/>
            <person name="Rocap G."/>
            <person name="Roy S.W."/>
            <person name="Sarai C."/>
            <person name="Schaack S."/>
            <person name="Shirato S."/>
            <person name="Slamovits C.H."/>
            <person name="Spencer D.F."/>
            <person name="Suzuki S."/>
            <person name="Worden A.Z."/>
            <person name="Zauner S."/>
            <person name="Barry K."/>
            <person name="Bell C."/>
            <person name="Bharti A.K."/>
            <person name="Crow J.A."/>
            <person name="Grimwood J."/>
            <person name="Kramer R."/>
            <person name="Lindquist E."/>
            <person name="Lucas S."/>
            <person name="Salamov A."/>
            <person name="McFadden G.I."/>
            <person name="Lane C.E."/>
            <person name="Keeling P.J."/>
            <person name="Gray M.W."/>
            <person name="Grigoriev I.V."/>
            <person name="Archibald J.M."/>
        </authorList>
    </citation>
    <scope>NUCLEOTIDE SEQUENCE</scope>
    <source>
        <strain evidence="4">CCMP2712</strain>
    </source>
</reference>
<organism evidence="2">
    <name type="scientific">Guillardia theta (strain CCMP2712)</name>
    <name type="common">Cryptophyte</name>
    <dbReference type="NCBI Taxonomy" id="905079"/>
    <lineage>
        <taxon>Eukaryota</taxon>
        <taxon>Cryptophyceae</taxon>
        <taxon>Pyrenomonadales</taxon>
        <taxon>Geminigeraceae</taxon>
        <taxon>Guillardia</taxon>
    </lineage>
</organism>
<dbReference type="PaxDb" id="55529-EKX32639"/>
<evidence type="ECO:0000313" key="3">
    <source>
        <dbReference type="EnsemblProtists" id="EKX32639"/>
    </source>
</evidence>
<evidence type="ECO:0000313" key="4">
    <source>
        <dbReference type="Proteomes" id="UP000011087"/>
    </source>
</evidence>
<reference evidence="3" key="3">
    <citation type="submission" date="2016-03" db="UniProtKB">
        <authorList>
            <consortium name="EnsemblProtists"/>
        </authorList>
    </citation>
    <scope>IDENTIFICATION</scope>
</reference>